<dbReference type="SMART" id="SM00503">
    <property type="entry name" value="SynN"/>
    <property type="match status" value="1"/>
</dbReference>
<evidence type="ECO:0000256" key="5">
    <source>
        <dbReference type="ARBA" id="ARBA00023054"/>
    </source>
</evidence>
<proteinExistence type="inferred from homology"/>
<dbReference type="FunFam" id="1.20.58.70:FF:000008">
    <property type="entry name" value="Syntaxin family protein"/>
    <property type="match status" value="1"/>
</dbReference>
<evidence type="ECO:0000256" key="9">
    <source>
        <dbReference type="SAM" id="Phobius"/>
    </source>
</evidence>
<dbReference type="InterPro" id="IPR045242">
    <property type="entry name" value="Syntaxin"/>
</dbReference>
<evidence type="ECO:0000313" key="12">
    <source>
        <dbReference type="Proteomes" id="UP000774326"/>
    </source>
</evidence>
<dbReference type="Pfam" id="PF05739">
    <property type="entry name" value="SNARE"/>
    <property type="match status" value="1"/>
</dbReference>
<feature type="transmembrane region" description="Helical" evidence="9">
    <location>
        <begin position="265"/>
        <end position="288"/>
    </location>
</feature>
<dbReference type="GO" id="GO:0005886">
    <property type="term" value="C:plasma membrane"/>
    <property type="evidence" value="ECO:0007669"/>
    <property type="project" value="TreeGrafter"/>
</dbReference>
<reference evidence="11" key="2">
    <citation type="submission" date="2021-01" db="EMBL/GenBank/DDBJ databases">
        <authorList>
            <person name="Schikora-Tamarit M.A."/>
        </authorList>
    </citation>
    <scope>NUCLEOTIDE SEQUENCE</scope>
    <source>
        <strain evidence="11">CBS2887</strain>
    </source>
</reference>
<dbReference type="GO" id="GO:0031321">
    <property type="term" value="P:ascospore-type prospore assembly"/>
    <property type="evidence" value="ECO:0007669"/>
    <property type="project" value="UniProtKB-ARBA"/>
</dbReference>
<evidence type="ECO:0000256" key="8">
    <source>
        <dbReference type="SAM" id="Coils"/>
    </source>
</evidence>
<keyword evidence="6 9" id="KW-0472">Membrane</keyword>
<dbReference type="Gene3D" id="1.20.58.70">
    <property type="match status" value="1"/>
</dbReference>
<dbReference type="GO" id="GO:0012505">
    <property type="term" value="C:endomembrane system"/>
    <property type="evidence" value="ECO:0007669"/>
    <property type="project" value="TreeGrafter"/>
</dbReference>
<dbReference type="InterPro" id="IPR010989">
    <property type="entry name" value="SNARE"/>
</dbReference>
<dbReference type="SUPFAM" id="SSF47661">
    <property type="entry name" value="t-snare proteins"/>
    <property type="match status" value="1"/>
</dbReference>
<evidence type="ECO:0000256" key="7">
    <source>
        <dbReference type="ARBA" id="ARBA00053564"/>
    </source>
</evidence>
<dbReference type="GO" id="GO:0070300">
    <property type="term" value="F:phosphatidic acid binding"/>
    <property type="evidence" value="ECO:0007669"/>
    <property type="project" value="UniProtKB-ARBA"/>
</dbReference>
<keyword evidence="4 9" id="KW-1133">Transmembrane helix</keyword>
<comment type="subcellular location">
    <subcellularLocation>
        <location evidence="1">Membrane</location>
        <topology evidence="1">Single-pass type IV membrane protein</topology>
    </subcellularLocation>
</comment>
<dbReference type="GO" id="GO:0000149">
    <property type="term" value="F:SNARE binding"/>
    <property type="evidence" value="ECO:0007669"/>
    <property type="project" value="TreeGrafter"/>
</dbReference>
<dbReference type="GO" id="GO:0005628">
    <property type="term" value="C:prospore membrane"/>
    <property type="evidence" value="ECO:0007669"/>
    <property type="project" value="UniProtKB-ARBA"/>
</dbReference>
<dbReference type="InterPro" id="IPR006011">
    <property type="entry name" value="Syntaxin_N"/>
</dbReference>
<dbReference type="GO" id="GO:0006906">
    <property type="term" value="P:vesicle fusion"/>
    <property type="evidence" value="ECO:0007669"/>
    <property type="project" value="TreeGrafter"/>
</dbReference>
<name>A0A9P8PL40_WICPI</name>
<evidence type="ECO:0000256" key="6">
    <source>
        <dbReference type="ARBA" id="ARBA00023136"/>
    </source>
</evidence>
<dbReference type="PROSITE" id="PS50192">
    <property type="entry name" value="T_SNARE"/>
    <property type="match status" value="1"/>
</dbReference>
<dbReference type="PANTHER" id="PTHR19957:SF307">
    <property type="entry name" value="PROTEIN SSO1-RELATED"/>
    <property type="match status" value="1"/>
</dbReference>
<accession>A0A9P8PL40</accession>
<dbReference type="InterPro" id="IPR000727">
    <property type="entry name" value="T_SNARE_dom"/>
</dbReference>
<evidence type="ECO:0000256" key="4">
    <source>
        <dbReference type="ARBA" id="ARBA00022989"/>
    </source>
</evidence>
<dbReference type="GO" id="GO:0006887">
    <property type="term" value="P:exocytosis"/>
    <property type="evidence" value="ECO:0007669"/>
    <property type="project" value="TreeGrafter"/>
</dbReference>
<dbReference type="EMBL" id="JAEUBG010005668">
    <property type="protein sequence ID" value="KAH3673362.1"/>
    <property type="molecule type" value="Genomic_DNA"/>
</dbReference>
<keyword evidence="5 8" id="KW-0175">Coiled coil</keyword>
<dbReference type="PANTHER" id="PTHR19957">
    <property type="entry name" value="SYNTAXIN"/>
    <property type="match status" value="1"/>
</dbReference>
<organism evidence="11 12">
    <name type="scientific">Wickerhamomyces pijperi</name>
    <name type="common">Yeast</name>
    <name type="synonym">Pichia pijperi</name>
    <dbReference type="NCBI Taxonomy" id="599730"/>
    <lineage>
        <taxon>Eukaryota</taxon>
        <taxon>Fungi</taxon>
        <taxon>Dikarya</taxon>
        <taxon>Ascomycota</taxon>
        <taxon>Saccharomycotina</taxon>
        <taxon>Saccharomycetes</taxon>
        <taxon>Phaffomycetales</taxon>
        <taxon>Wickerhamomycetaceae</taxon>
        <taxon>Wickerhamomyces</taxon>
    </lineage>
</organism>
<dbReference type="OrthoDB" id="10255013at2759"/>
<feature type="coiled-coil region" evidence="8">
    <location>
        <begin position="43"/>
        <end position="105"/>
    </location>
</feature>
<evidence type="ECO:0000313" key="11">
    <source>
        <dbReference type="EMBL" id="KAH3673362.1"/>
    </source>
</evidence>
<feature type="coiled-coil region" evidence="8">
    <location>
        <begin position="184"/>
        <end position="224"/>
    </location>
</feature>
<evidence type="ECO:0000256" key="3">
    <source>
        <dbReference type="ARBA" id="ARBA00022692"/>
    </source>
</evidence>
<comment type="similarity">
    <text evidence="2">Belongs to the syntaxin family.</text>
</comment>
<keyword evidence="3 9" id="KW-0812">Transmembrane</keyword>
<evidence type="ECO:0000259" key="10">
    <source>
        <dbReference type="PROSITE" id="PS50192"/>
    </source>
</evidence>
<sequence length="291" mass="32900">MSNNYSYSNNSNPYGQDYELDSYNTQAAGAGGDDDFVSFMNNIQRINEDLENYKQLIELIQFNQTKIVNEISEESSSRQQLDSLIAQASSLQSKLKQNIKAAQLEALHDNAKKAQAENSRQTFLRLIQDYRVIEANYRESNKAQAAAQYKVVKPDATEDEVYEAINDVGGQQIFSQALMNSSRRGEAKTALQEVQTRHRELQRLEKTMAELTQLFHDMEELVAEQNVQVENIHQSVDNAQKDVELGVGHTDTAAKSARKARNKKLWCYGILTIIIIIIIVVIVVPIAVHFS</sequence>
<evidence type="ECO:0000256" key="1">
    <source>
        <dbReference type="ARBA" id="ARBA00004211"/>
    </source>
</evidence>
<comment type="function">
    <text evidence="7">Required for vesicle fusion with the plasma membrane.</text>
</comment>
<evidence type="ECO:0000256" key="2">
    <source>
        <dbReference type="ARBA" id="ARBA00009063"/>
    </source>
</evidence>
<keyword evidence="12" id="KW-1185">Reference proteome</keyword>
<dbReference type="GO" id="GO:0048278">
    <property type="term" value="P:vesicle docking"/>
    <property type="evidence" value="ECO:0007669"/>
    <property type="project" value="TreeGrafter"/>
</dbReference>
<protein>
    <recommendedName>
        <fullName evidence="10">t-SNARE coiled-coil homology domain-containing protein</fullName>
    </recommendedName>
</protein>
<dbReference type="CDD" id="cd15849">
    <property type="entry name" value="SNARE_Sso1"/>
    <property type="match status" value="1"/>
</dbReference>
<reference evidence="11" key="1">
    <citation type="journal article" date="2021" name="Open Biol.">
        <title>Shared evolutionary footprints suggest mitochondrial oxidative damage underlies multiple complex I losses in fungi.</title>
        <authorList>
            <person name="Schikora-Tamarit M.A."/>
            <person name="Marcet-Houben M."/>
            <person name="Nosek J."/>
            <person name="Gabaldon T."/>
        </authorList>
    </citation>
    <scope>NUCLEOTIDE SEQUENCE</scope>
    <source>
        <strain evidence="11">CBS2887</strain>
    </source>
</reference>
<dbReference type="GO" id="GO:0031201">
    <property type="term" value="C:SNARE complex"/>
    <property type="evidence" value="ECO:0007669"/>
    <property type="project" value="UniProtKB-ARBA"/>
</dbReference>
<dbReference type="AlphaFoldDB" id="A0A9P8PL40"/>
<comment type="caution">
    <text evidence="11">The sequence shown here is derived from an EMBL/GenBank/DDBJ whole genome shotgun (WGS) entry which is preliminary data.</text>
</comment>
<feature type="domain" description="T-SNARE coiled-coil homology" evidence="10">
    <location>
        <begin position="191"/>
        <end position="253"/>
    </location>
</feature>
<dbReference type="Proteomes" id="UP000774326">
    <property type="component" value="Unassembled WGS sequence"/>
</dbReference>
<dbReference type="GO" id="GO:0006886">
    <property type="term" value="P:intracellular protein transport"/>
    <property type="evidence" value="ECO:0007669"/>
    <property type="project" value="TreeGrafter"/>
</dbReference>
<dbReference type="SMART" id="SM00397">
    <property type="entry name" value="t_SNARE"/>
    <property type="match status" value="1"/>
</dbReference>
<gene>
    <name evidence="11" type="ORF">WICPIJ_009851</name>
</gene>
<dbReference type="GO" id="GO:0005484">
    <property type="term" value="F:SNAP receptor activity"/>
    <property type="evidence" value="ECO:0007669"/>
    <property type="project" value="TreeGrafter"/>
</dbReference>